<evidence type="ECO:0000313" key="1">
    <source>
        <dbReference type="EMBL" id="GAA4975336.1"/>
    </source>
</evidence>
<proteinExistence type="predicted"/>
<accession>A0ABP9HPN7</accession>
<dbReference type="EMBL" id="BAABIL010000204">
    <property type="protein sequence ID" value="GAA4975336.1"/>
    <property type="molecule type" value="Genomic_DNA"/>
</dbReference>
<comment type="caution">
    <text evidence="1">The sequence shown here is derived from an EMBL/GenBank/DDBJ whole genome shotgun (WGS) entry which is preliminary data.</text>
</comment>
<dbReference type="Proteomes" id="UP001501195">
    <property type="component" value="Unassembled WGS sequence"/>
</dbReference>
<reference evidence="2" key="1">
    <citation type="journal article" date="2019" name="Int. J. Syst. Evol. Microbiol.">
        <title>The Global Catalogue of Microorganisms (GCM) 10K type strain sequencing project: providing services to taxonomists for standard genome sequencing and annotation.</title>
        <authorList>
            <consortium name="The Broad Institute Genomics Platform"/>
            <consortium name="The Broad Institute Genome Sequencing Center for Infectious Disease"/>
            <person name="Wu L."/>
            <person name="Ma J."/>
        </authorList>
    </citation>
    <scope>NUCLEOTIDE SEQUENCE [LARGE SCALE GENOMIC DNA]</scope>
    <source>
        <strain evidence="2">JCM 18126</strain>
    </source>
</reference>
<keyword evidence="2" id="KW-1185">Reference proteome</keyword>
<protein>
    <submittedName>
        <fullName evidence="1">Uncharacterized protein</fullName>
    </submittedName>
</protein>
<evidence type="ECO:0000313" key="2">
    <source>
        <dbReference type="Proteomes" id="UP001501195"/>
    </source>
</evidence>
<sequence length="49" mass="5301">MVQPPRVAVTLGASLHARAAMRPALDVEKLAKALALLAQELAKRQPRDK</sequence>
<organism evidence="1 2">
    <name type="scientific">Kineococcus glutinatus</name>
    <dbReference type="NCBI Taxonomy" id="1070872"/>
    <lineage>
        <taxon>Bacteria</taxon>
        <taxon>Bacillati</taxon>
        <taxon>Actinomycetota</taxon>
        <taxon>Actinomycetes</taxon>
        <taxon>Kineosporiales</taxon>
        <taxon>Kineosporiaceae</taxon>
        <taxon>Kineococcus</taxon>
    </lineage>
</organism>
<gene>
    <name evidence="1" type="ORF">GCM10023225_15560</name>
</gene>
<name>A0ABP9HPN7_9ACTN</name>